<dbReference type="PANTHER" id="PTHR30124:SF0">
    <property type="entry name" value="MEMBRANE-BOUND LYTIC MUREIN TRANSGLYCOSYLASE A"/>
    <property type="match status" value="1"/>
</dbReference>
<proteinExistence type="predicted"/>
<protein>
    <recommendedName>
        <fullName evidence="4">Membrane-bound lytic murein transglycosylase A</fullName>
        <ecNumber evidence="4">4.2.2.n1</ecNumber>
    </recommendedName>
    <alternativeName>
        <fullName evidence="4">Murein hydrolase A</fullName>
    </alternativeName>
</protein>
<reference evidence="7" key="1">
    <citation type="submission" date="2019-02" db="EMBL/GenBank/DDBJ databases">
        <authorList>
            <person name="Gruber-Vodicka R. H."/>
            <person name="Seah K. B. B."/>
        </authorList>
    </citation>
    <scope>NUCLEOTIDE SEQUENCE</scope>
    <source>
        <strain evidence="7">BECK_BZ131</strain>
    </source>
</reference>
<gene>
    <name evidence="7" type="ORF">BECKFW1821C_GA0114237_11112</name>
</gene>
<dbReference type="GO" id="GO:0009254">
    <property type="term" value="P:peptidoglycan turnover"/>
    <property type="evidence" value="ECO:0007669"/>
    <property type="project" value="UniProtKB-UniRule"/>
</dbReference>
<comment type="catalytic activity">
    <reaction evidence="1 4">
        <text>Exolytic cleavage of the (1-&gt;4)-beta-glycosidic linkage between N-acetylmuramic acid (MurNAc) and N-acetylglucosamine (GlcNAc) residues in peptidoglycan, from either the reducing or the non-reducing ends of the peptidoglycan chains, with concomitant formation of a 1,6-anhydrobond in the MurNAc residue.</text>
        <dbReference type="EC" id="4.2.2.n1"/>
    </reaction>
</comment>
<dbReference type="GO" id="GO:0008933">
    <property type="term" value="F:peptidoglycan lytic transglycosylase activity"/>
    <property type="evidence" value="ECO:0007669"/>
    <property type="project" value="TreeGrafter"/>
</dbReference>
<evidence type="ECO:0000256" key="3">
    <source>
        <dbReference type="ARBA" id="ARBA00023316"/>
    </source>
</evidence>
<evidence type="ECO:0000256" key="2">
    <source>
        <dbReference type="ARBA" id="ARBA00023239"/>
    </source>
</evidence>
<dbReference type="CDD" id="cd14485">
    <property type="entry name" value="mltA_like_LT_A"/>
    <property type="match status" value="1"/>
</dbReference>
<dbReference type="AlphaFoldDB" id="A0A450U232"/>
<organism evidence="7">
    <name type="scientific">Candidatus Kentrum sp. FW</name>
    <dbReference type="NCBI Taxonomy" id="2126338"/>
    <lineage>
        <taxon>Bacteria</taxon>
        <taxon>Pseudomonadati</taxon>
        <taxon>Pseudomonadota</taxon>
        <taxon>Gammaproteobacteria</taxon>
        <taxon>Candidatus Kentrum</taxon>
    </lineage>
</organism>
<dbReference type="InterPro" id="IPR026044">
    <property type="entry name" value="MltA"/>
</dbReference>
<dbReference type="SMART" id="SM00925">
    <property type="entry name" value="MltA"/>
    <property type="match status" value="1"/>
</dbReference>
<dbReference type="Pfam" id="PF03562">
    <property type="entry name" value="MltA"/>
    <property type="match status" value="1"/>
</dbReference>
<dbReference type="SUPFAM" id="SSF50685">
    <property type="entry name" value="Barwin-like endoglucanases"/>
    <property type="match status" value="1"/>
</dbReference>
<dbReference type="GO" id="GO:0009253">
    <property type="term" value="P:peptidoglycan catabolic process"/>
    <property type="evidence" value="ECO:0007669"/>
    <property type="project" value="TreeGrafter"/>
</dbReference>
<evidence type="ECO:0000259" key="6">
    <source>
        <dbReference type="SMART" id="SM00925"/>
    </source>
</evidence>
<dbReference type="Gene3D" id="2.40.40.10">
    <property type="entry name" value="RlpA-like domain"/>
    <property type="match status" value="1"/>
</dbReference>
<feature type="domain" description="Lytic transglycosylase MltA" evidence="6">
    <location>
        <begin position="152"/>
        <end position="309"/>
    </location>
</feature>
<keyword evidence="5" id="KW-0472">Membrane</keyword>
<dbReference type="CDD" id="cd14668">
    <property type="entry name" value="mlta_B"/>
    <property type="match status" value="1"/>
</dbReference>
<keyword evidence="2 4" id="KW-0456">Lyase</keyword>
<dbReference type="PANTHER" id="PTHR30124">
    <property type="entry name" value="MEMBRANE-BOUND LYTIC MUREIN TRANSGLYCOSYLASE A"/>
    <property type="match status" value="1"/>
</dbReference>
<dbReference type="InterPro" id="IPR010611">
    <property type="entry name" value="3D_dom"/>
</dbReference>
<dbReference type="Pfam" id="PF06725">
    <property type="entry name" value="3D"/>
    <property type="match status" value="1"/>
</dbReference>
<evidence type="ECO:0000256" key="1">
    <source>
        <dbReference type="ARBA" id="ARBA00001420"/>
    </source>
</evidence>
<dbReference type="InterPro" id="IPR036908">
    <property type="entry name" value="RlpA-like_sf"/>
</dbReference>
<dbReference type="Gene3D" id="2.40.240.50">
    <property type="entry name" value="Barwin-like endoglucanases"/>
    <property type="match status" value="1"/>
</dbReference>
<keyword evidence="5" id="KW-1133">Transmembrane helix</keyword>
<dbReference type="EMBL" id="CAADFE010000111">
    <property type="protein sequence ID" value="VFJ76870.1"/>
    <property type="molecule type" value="Genomic_DNA"/>
</dbReference>
<evidence type="ECO:0000256" key="4">
    <source>
        <dbReference type="PIRNR" id="PIRNR019422"/>
    </source>
</evidence>
<keyword evidence="3 4" id="KW-0961">Cell wall biogenesis/degradation</keyword>
<dbReference type="GO" id="GO:0019867">
    <property type="term" value="C:outer membrane"/>
    <property type="evidence" value="ECO:0007669"/>
    <property type="project" value="InterPro"/>
</dbReference>
<dbReference type="PIRSF" id="PIRSF019422">
    <property type="entry name" value="MltA"/>
    <property type="match status" value="1"/>
</dbReference>
<dbReference type="InterPro" id="IPR005300">
    <property type="entry name" value="MltA_B"/>
</dbReference>
<evidence type="ECO:0000313" key="7">
    <source>
        <dbReference type="EMBL" id="VFJ76870.1"/>
    </source>
</evidence>
<dbReference type="EC" id="4.2.2.n1" evidence="4"/>
<evidence type="ECO:0000256" key="5">
    <source>
        <dbReference type="SAM" id="Phobius"/>
    </source>
</evidence>
<name>A0A450U232_9GAMM</name>
<keyword evidence="5" id="KW-0812">Transmembrane</keyword>
<accession>A0A450U232</accession>
<comment type="function">
    <text evidence="4">Murein-degrading enzyme. May play a role in recycling of muropeptides during cell elongation and/or cell division.</text>
</comment>
<dbReference type="GO" id="GO:0071555">
    <property type="term" value="P:cell wall organization"/>
    <property type="evidence" value="ECO:0007669"/>
    <property type="project" value="UniProtKB-KW"/>
</dbReference>
<feature type="transmembrane region" description="Helical" evidence="5">
    <location>
        <begin position="20"/>
        <end position="42"/>
    </location>
</feature>
<dbReference type="GO" id="GO:0004553">
    <property type="term" value="F:hydrolase activity, hydrolyzing O-glycosyl compounds"/>
    <property type="evidence" value="ECO:0007669"/>
    <property type="project" value="InterPro"/>
</dbReference>
<sequence length="423" mass="47086">MILFTTDNGASPGCFGKARITGIMVTLIAIGLLLSACARIPVSKPWERGSLTLEPVTYQDIPGWEADRHGAILPVFGKSCQKIIRRSPERDFGPSAEMGKIRDWISICHDALHLDPDDDRKARHFIESRFRPYAVGSGGHREGLFTGYYEPELRGSLKPGGRFKYPILGLPADLISVDLGRFDDKWRKERIIGRLHKGRFVPYYERAEIERGVLDGRRLELLWVDDPIDAFFLHIQGSGQVRLPDGSHVRLGYAGRNGRPYTSIGRELVASGKMTLDEVSMPTIRRWLKANPTAGSALMHKNRAYIFFRIRESHGPVGAQGVVLTPERSLAVDPDYIPLGTPLWLSTNDPGTKPARKLRRLVIAQDTGSAISGPVRGDLFWGYGKRAEKKAGIMKERGHYYVLLPRTAAAPVPLMASLPDSED</sequence>